<dbReference type="Pfam" id="PF05947">
    <property type="entry name" value="T6SS_TssF"/>
    <property type="match status" value="1"/>
</dbReference>
<dbReference type="RefSeq" id="WP_236986350.1">
    <property type="nucleotide sequence ID" value="NZ_AP023086.1"/>
</dbReference>
<protein>
    <submittedName>
        <fullName evidence="1">Type VI secretion system protein ImpG</fullName>
    </submittedName>
</protein>
<dbReference type="NCBIfam" id="TIGR03359">
    <property type="entry name" value="VI_chp_6"/>
    <property type="match status" value="1"/>
</dbReference>
<dbReference type="PANTHER" id="PTHR35370">
    <property type="entry name" value="CYTOPLASMIC PROTEIN-RELATED-RELATED"/>
    <property type="match status" value="1"/>
</dbReference>
<dbReference type="InterPro" id="IPR010272">
    <property type="entry name" value="T6SS_TssF"/>
</dbReference>
<organism evidence="1 2">
    <name type="scientific">Marinagarivorans cellulosilyticus</name>
    <dbReference type="NCBI Taxonomy" id="2721545"/>
    <lineage>
        <taxon>Bacteria</taxon>
        <taxon>Pseudomonadati</taxon>
        <taxon>Pseudomonadota</taxon>
        <taxon>Gammaproteobacteria</taxon>
        <taxon>Cellvibrionales</taxon>
        <taxon>Cellvibrionaceae</taxon>
        <taxon>Marinagarivorans</taxon>
    </lineage>
</organism>
<keyword evidence="2" id="KW-1185">Reference proteome</keyword>
<sequence length="608" mass="68118">MTDKLLQYYEKELAFLQLSASEFARKHPGAASSLQITEDAINDPLVNQLVSGVAYMNARIHQKLDDDLPELSDGILDTLYPHYLRPIPSLCIVQCPPQEDLDKIHKLPAQTELQTDNDAHDTCKFTTSYPVDISPFSVDSVKLVQKPFIAPGSNSAPSADAVLKISLKTFSEAITFADLELDSLRFFLKGPKQHTLPLYDLMLAECESIVIATSDSDNEYRKLPTSCLQPVGFDNDEALLPFPDNSFSGYRLLSEYFALPEKFLFVDIKNLGEISQHIDGDKLCLYFYLKRHDDELEHQISPSMFALNCTPAINLFKHTADPIRVTNTEYTYPIEPDARHHNSLEVYSVDAVTSINDRGHKTDYSRFYGTNHKQTKTSAFWFSKRKEVTEGEHGNEYASEVELGIVDLGFNPCDITNQALEIKLHCSNRNLPKKLPTSNGQPYLTIVEGSAPIENIRCVVPPTESIRPPQGKRAYWRLISHLNLNHLSITQGNSSLEALKEILRLYDFKDSASTRNRIESIQAIKTKAITAPIQVDGTIALCRGTEIVLTLDPLMLNGASILAFANLLNHFFGLYCSINSFTKLSIKLSGKDGVLYKWPPRAGEKALV</sequence>
<name>A0AAN1WFZ4_9GAMM</name>
<dbReference type="KEGG" id="marq:MARGE09_P1068"/>
<evidence type="ECO:0000313" key="1">
    <source>
        <dbReference type="EMBL" id="BCD96868.1"/>
    </source>
</evidence>
<dbReference type="Proteomes" id="UP001320119">
    <property type="component" value="Chromosome"/>
</dbReference>
<accession>A0AAN1WFZ4</accession>
<evidence type="ECO:0000313" key="2">
    <source>
        <dbReference type="Proteomes" id="UP001320119"/>
    </source>
</evidence>
<proteinExistence type="predicted"/>
<dbReference type="PANTHER" id="PTHR35370:SF1">
    <property type="entry name" value="TYPE VI SECRETION SYSTEM COMPONENT TSSF1"/>
    <property type="match status" value="1"/>
</dbReference>
<dbReference type="PIRSF" id="PIRSF028304">
    <property type="entry name" value="UCP028304"/>
    <property type="match status" value="1"/>
</dbReference>
<gene>
    <name evidence="1" type="ORF">MARGE09_P1068</name>
</gene>
<dbReference type="EMBL" id="AP023086">
    <property type="protein sequence ID" value="BCD96868.1"/>
    <property type="molecule type" value="Genomic_DNA"/>
</dbReference>
<reference evidence="1 2" key="1">
    <citation type="journal article" date="2022" name="IScience">
        <title>An ultrasensitive nanofiber-based assay for enzymatic hydrolysis and deep-sea microbial degradation of cellulose.</title>
        <authorList>
            <person name="Tsudome M."/>
            <person name="Tachioka M."/>
            <person name="Miyazaki M."/>
            <person name="Uchimura K."/>
            <person name="Tsuda M."/>
            <person name="Takaki Y."/>
            <person name="Deguchi S."/>
        </authorList>
    </citation>
    <scope>NUCLEOTIDE SEQUENCE [LARGE SCALE GENOMIC DNA]</scope>
    <source>
        <strain evidence="1 2">GE09</strain>
    </source>
</reference>
<dbReference type="AlphaFoldDB" id="A0AAN1WFZ4"/>